<dbReference type="OrthoDB" id="1675670at2"/>
<accession>G7W8Z5</accession>
<protein>
    <submittedName>
        <fullName evidence="2">Uncharacterized protein</fullName>
    </submittedName>
</protein>
<dbReference type="STRING" id="768706.Desor_2658"/>
<dbReference type="InterPro" id="IPR021617">
    <property type="entry name" value="DUF3231"/>
</dbReference>
<sequence length="355" mass="40138">METFQPGFEQANPAPANMKQFPFDERLSSWEMSQLWVVYEANSSMKCILQYFVATAQDPEIKTVLDDAFNMTIPQLDTIGKIFNSVGFPIPHGFSDEDVKPNAKRLYSDGLMLTYLKTLNKFGLVKLGHVLPLVTRPDIRAYANSAYENAQNLLNKVEDTLTKKGITSKPPYTPVPDRVNYLSDADNVFGGLLGRKRPINVVELTHVFDRLETKLAERAILLGYIQVATDPQLKTFFTEAKDILSKEIDRWSKVLNDEDLPLPASWRGDVTDSTESPYSDKLMLFHYLLILGISITANVFGLANSFRTDLINNFGKATLDLITFNKKGLELMIKNRWIEEIPLAPDRNKISGLNH</sequence>
<organism evidence="2 3">
    <name type="scientific">Desulfosporosinus orientis (strain ATCC 19365 / DSM 765 / NCIMB 8382 / VKM B-1628 / Singapore I)</name>
    <name type="common">Desulfotomaculum orientis</name>
    <dbReference type="NCBI Taxonomy" id="768706"/>
    <lineage>
        <taxon>Bacteria</taxon>
        <taxon>Bacillati</taxon>
        <taxon>Bacillota</taxon>
        <taxon>Clostridia</taxon>
        <taxon>Eubacteriales</taxon>
        <taxon>Desulfitobacteriaceae</taxon>
        <taxon>Desulfosporosinus</taxon>
    </lineage>
</organism>
<dbReference type="EMBL" id="CP003108">
    <property type="protein sequence ID" value="AET68204.1"/>
    <property type="molecule type" value="Genomic_DNA"/>
</dbReference>
<dbReference type="PATRIC" id="fig|768706.3.peg.2667"/>
<dbReference type="InterPro" id="IPR012347">
    <property type="entry name" value="Ferritin-like"/>
</dbReference>
<dbReference type="RefSeq" id="WP_014185012.1">
    <property type="nucleotide sequence ID" value="NC_016584.1"/>
</dbReference>
<keyword evidence="1" id="KW-0472">Membrane</keyword>
<proteinExistence type="predicted"/>
<dbReference type="Gene3D" id="1.20.1260.10">
    <property type="match status" value="2"/>
</dbReference>
<dbReference type="eggNOG" id="ENOG502Z85B">
    <property type="taxonomic scope" value="Bacteria"/>
</dbReference>
<dbReference type="AlphaFoldDB" id="G7W8Z5"/>
<evidence type="ECO:0000256" key="1">
    <source>
        <dbReference type="SAM" id="Phobius"/>
    </source>
</evidence>
<keyword evidence="3" id="KW-1185">Reference proteome</keyword>
<gene>
    <name evidence="2" type="ordered locus">Desor_2658</name>
</gene>
<reference evidence="3" key="1">
    <citation type="submission" date="2011-11" db="EMBL/GenBank/DDBJ databases">
        <title>Complete sequence of Desulfosporosinus orientis DSM 765.</title>
        <authorList>
            <person name="Lucas S."/>
            <person name="Han J."/>
            <person name="Lapidus A."/>
            <person name="Cheng J.-F."/>
            <person name="Goodwin L."/>
            <person name="Pitluck S."/>
            <person name="Peters L."/>
            <person name="Ovchinnikova G."/>
            <person name="Teshima H."/>
            <person name="Detter J.C."/>
            <person name="Han C."/>
            <person name="Tapia R."/>
            <person name="Land M."/>
            <person name="Hauser L."/>
            <person name="Kyrpides N."/>
            <person name="Ivanova N."/>
            <person name="Pagani I."/>
            <person name="Pester M."/>
            <person name="Spring S."/>
            <person name="Ollivier B."/>
            <person name="Rattei T."/>
            <person name="Klenk H.-P."/>
            <person name="Wagner M."/>
            <person name="Loy A."/>
            <person name="Woyke T."/>
        </authorList>
    </citation>
    <scope>NUCLEOTIDE SEQUENCE [LARGE SCALE GENOMIC DNA]</scope>
    <source>
        <strain evidence="3">ATCC 19365 / DSM 765 / NCIMB 8382 / VKM B-1628</strain>
    </source>
</reference>
<dbReference type="KEGG" id="dor:Desor_2658"/>
<dbReference type="HOGENOM" id="CLU_068841_0_0_9"/>
<feature type="transmembrane region" description="Helical" evidence="1">
    <location>
        <begin position="284"/>
        <end position="303"/>
    </location>
</feature>
<evidence type="ECO:0000313" key="2">
    <source>
        <dbReference type="EMBL" id="AET68204.1"/>
    </source>
</evidence>
<evidence type="ECO:0000313" key="3">
    <source>
        <dbReference type="Proteomes" id="UP000006346"/>
    </source>
</evidence>
<dbReference type="Proteomes" id="UP000006346">
    <property type="component" value="Chromosome"/>
</dbReference>
<keyword evidence="1" id="KW-1133">Transmembrane helix</keyword>
<name>G7W8Z5_DESOD</name>
<reference evidence="2 3" key="2">
    <citation type="journal article" date="2012" name="J. Bacteriol.">
        <title>Complete genome sequences of Desulfosporosinus orientis DSM765T, Desulfosporosinus youngiae DSM17734T, Desulfosporosinus meridiei DSM13257T, and Desulfosporosinus acidiphilus DSM22704T.</title>
        <authorList>
            <person name="Pester M."/>
            <person name="Brambilla E."/>
            <person name="Alazard D."/>
            <person name="Rattei T."/>
            <person name="Weinmaier T."/>
            <person name="Han J."/>
            <person name="Lucas S."/>
            <person name="Lapidus A."/>
            <person name="Cheng J.F."/>
            <person name="Goodwin L."/>
            <person name="Pitluck S."/>
            <person name="Peters L."/>
            <person name="Ovchinnikova G."/>
            <person name="Teshima H."/>
            <person name="Detter J.C."/>
            <person name="Han C.S."/>
            <person name="Tapia R."/>
            <person name="Land M.L."/>
            <person name="Hauser L."/>
            <person name="Kyrpides N.C."/>
            <person name="Ivanova N.N."/>
            <person name="Pagani I."/>
            <person name="Huntmann M."/>
            <person name="Wei C.L."/>
            <person name="Davenport K.W."/>
            <person name="Daligault H."/>
            <person name="Chain P.S."/>
            <person name="Chen A."/>
            <person name="Mavromatis K."/>
            <person name="Markowitz V."/>
            <person name="Szeto E."/>
            <person name="Mikhailova N."/>
            <person name="Pati A."/>
            <person name="Wagner M."/>
            <person name="Woyke T."/>
            <person name="Ollivier B."/>
            <person name="Klenk H.P."/>
            <person name="Spring S."/>
            <person name="Loy A."/>
        </authorList>
    </citation>
    <scope>NUCLEOTIDE SEQUENCE [LARGE SCALE GENOMIC DNA]</scope>
    <source>
        <strain evidence="3">ATCC 19365 / DSM 765 / NCIMB 8382 / VKM B-1628</strain>
    </source>
</reference>
<keyword evidence="1" id="KW-0812">Transmembrane</keyword>
<dbReference type="Pfam" id="PF11553">
    <property type="entry name" value="DUF3231"/>
    <property type="match status" value="2"/>
</dbReference>